<dbReference type="GO" id="GO:0005886">
    <property type="term" value="C:plasma membrane"/>
    <property type="evidence" value="ECO:0007669"/>
    <property type="project" value="TreeGrafter"/>
</dbReference>
<evidence type="ECO:0000256" key="4">
    <source>
        <dbReference type="ARBA" id="ARBA00023136"/>
    </source>
</evidence>
<keyword evidence="8" id="KW-1185">Reference proteome</keyword>
<evidence type="ECO:0000256" key="2">
    <source>
        <dbReference type="ARBA" id="ARBA00022692"/>
    </source>
</evidence>
<dbReference type="Proteomes" id="UP000294194">
    <property type="component" value="Unassembled WGS sequence"/>
</dbReference>
<feature type="transmembrane region" description="Helical" evidence="5">
    <location>
        <begin position="54"/>
        <end position="71"/>
    </location>
</feature>
<dbReference type="PANTHER" id="PTHR33507">
    <property type="entry name" value="INNER MEMBRANE PROTEIN YBBJ"/>
    <property type="match status" value="1"/>
</dbReference>
<dbReference type="EMBL" id="SISG01000001">
    <property type="protein sequence ID" value="TBN56596.1"/>
    <property type="molecule type" value="Genomic_DNA"/>
</dbReference>
<proteinExistence type="predicted"/>
<evidence type="ECO:0000313" key="7">
    <source>
        <dbReference type="EMBL" id="TBN56596.1"/>
    </source>
</evidence>
<feature type="transmembrane region" description="Helical" evidence="5">
    <location>
        <begin position="6"/>
        <end position="24"/>
    </location>
</feature>
<dbReference type="InterPro" id="IPR012340">
    <property type="entry name" value="NA-bd_OB-fold"/>
</dbReference>
<evidence type="ECO:0000256" key="1">
    <source>
        <dbReference type="ARBA" id="ARBA00004141"/>
    </source>
</evidence>
<evidence type="ECO:0000256" key="3">
    <source>
        <dbReference type="ARBA" id="ARBA00022989"/>
    </source>
</evidence>
<keyword evidence="3 5" id="KW-1133">Transmembrane helix</keyword>
<evidence type="ECO:0000256" key="5">
    <source>
        <dbReference type="SAM" id="Phobius"/>
    </source>
</evidence>
<dbReference type="AlphaFoldDB" id="A0A4Q9GPC0"/>
<dbReference type="PANTHER" id="PTHR33507:SF3">
    <property type="entry name" value="INNER MEMBRANE PROTEIN YBBJ"/>
    <property type="match status" value="1"/>
</dbReference>
<comment type="caution">
    <text evidence="7">The sequence shown here is derived from an EMBL/GenBank/DDBJ whole genome shotgun (WGS) entry which is preliminary data.</text>
</comment>
<keyword evidence="4 5" id="KW-0472">Membrane</keyword>
<feature type="domain" description="NfeD-like C-terminal" evidence="6">
    <location>
        <begin position="91"/>
        <end position="152"/>
    </location>
</feature>
<evidence type="ECO:0000313" key="8">
    <source>
        <dbReference type="Proteomes" id="UP000294194"/>
    </source>
</evidence>
<evidence type="ECO:0000259" key="6">
    <source>
        <dbReference type="Pfam" id="PF01957"/>
    </source>
</evidence>
<gene>
    <name evidence="7" type="ORF">EYE40_03825</name>
</gene>
<accession>A0A4Q9GPC0</accession>
<dbReference type="InterPro" id="IPR002810">
    <property type="entry name" value="NfeD-like_C"/>
</dbReference>
<reference evidence="8" key="1">
    <citation type="submission" date="2019-02" db="EMBL/GenBank/DDBJ databases">
        <title>Glaciihabitans arcticus sp. nov., a psychrotolerant bacterium isolated from polar soil.</title>
        <authorList>
            <person name="Dahal R.H."/>
        </authorList>
    </citation>
    <scope>NUCLEOTIDE SEQUENCE [LARGE SCALE GENOMIC DNA]</scope>
    <source>
        <strain evidence="8">RP-3-7</strain>
    </source>
</reference>
<sequence length="158" mass="16946">MPIDFLVNYAWVIWLALILVFLVIEIFTLDFTFLMLAVGSAGGLVASFLPIPFWLQVIIVAVLAVLLIFAVRPPLLRRLRHGEDPTLSNLDALIGMGGTVATDFVDGSGYVKLANGETWTSRLSPISEGATLESGHKVSVISIDGATAVVAPVERIAL</sequence>
<comment type="subcellular location">
    <subcellularLocation>
        <location evidence="1">Membrane</location>
        <topology evidence="1">Multi-pass membrane protein</topology>
    </subcellularLocation>
</comment>
<protein>
    <submittedName>
        <fullName evidence="7">NfeD family protein</fullName>
    </submittedName>
</protein>
<name>A0A4Q9GPC0_9MICO</name>
<dbReference type="Gene3D" id="2.40.50.140">
    <property type="entry name" value="Nucleic acid-binding proteins"/>
    <property type="match status" value="1"/>
</dbReference>
<organism evidence="7 8">
    <name type="scientific">Glaciihabitans arcticus</name>
    <dbReference type="NCBI Taxonomy" id="2668039"/>
    <lineage>
        <taxon>Bacteria</taxon>
        <taxon>Bacillati</taxon>
        <taxon>Actinomycetota</taxon>
        <taxon>Actinomycetes</taxon>
        <taxon>Micrococcales</taxon>
        <taxon>Microbacteriaceae</taxon>
        <taxon>Glaciihabitans</taxon>
    </lineage>
</organism>
<dbReference type="Pfam" id="PF01957">
    <property type="entry name" value="NfeD"/>
    <property type="match status" value="1"/>
</dbReference>
<keyword evidence="2 5" id="KW-0812">Transmembrane</keyword>
<dbReference type="RefSeq" id="WP_130980706.1">
    <property type="nucleotide sequence ID" value="NZ_SISG01000001.1"/>
</dbReference>
<dbReference type="InterPro" id="IPR052165">
    <property type="entry name" value="Membrane_assoc_protease"/>
</dbReference>